<reference evidence="3" key="1">
    <citation type="journal article" date="2017" name="Biotechnol. Biofuels">
        <title>Evaluation of environmental bacterial communities as a factor affecting the growth of duckweed Lemna minor.</title>
        <authorList>
            <person name="Ishizawa H."/>
            <person name="Kuroda M."/>
            <person name="Morikawa M."/>
            <person name="Ike M."/>
        </authorList>
    </citation>
    <scope>NUCLEOTIDE SEQUENCE [LARGE SCALE GENOMIC DNA]</scope>
    <source>
        <strain evidence="3">H3</strain>
    </source>
</reference>
<protein>
    <submittedName>
        <fullName evidence="2">Uncharacterized protein</fullName>
    </submittedName>
</protein>
<evidence type="ECO:0000256" key="1">
    <source>
        <dbReference type="SAM" id="MobiDB-lite"/>
    </source>
</evidence>
<organism evidence="2 3">
    <name type="scientific">Aquitalea magnusonii</name>
    <dbReference type="NCBI Taxonomy" id="332411"/>
    <lineage>
        <taxon>Bacteria</taxon>
        <taxon>Pseudomonadati</taxon>
        <taxon>Pseudomonadota</taxon>
        <taxon>Betaproteobacteria</taxon>
        <taxon>Neisseriales</taxon>
        <taxon>Chromobacteriaceae</taxon>
        <taxon>Aquitalea</taxon>
    </lineage>
</organism>
<proteinExistence type="predicted"/>
<evidence type="ECO:0000313" key="2">
    <source>
        <dbReference type="EMBL" id="BBF86888.1"/>
    </source>
</evidence>
<dbReference type="OrthoDB" id="8592560at2"/>
<gene>
    <name evidence="2" type="ORF">DLM_3296</name>
</gene>
<dbReference type="RefSeq" id="WP_089085840.1">
    <property type="nucleotide sequence ID" value="NZ_AP018823.1"/>
</dbReference>
<keyword evidence="3" id="KW-1185">Reference proteome</keyword>
<dbReference type="EMBL" id="AP018823">
    <property type="protein sequence ID" value="BBF86888.1"/>
    <property type="molecule type" value="Genomic_DNA"/>
</dbReference>
<reference evidence="2 3" key="2">
    <citation type="journal article" date="2017" name="Genome Announc.">
        <title>Draft genome sequence of Aquitalea magnusonii strain H3, a plant growth-promoting bacterium of duckweed Lemna minor.</title>
        <authorList>
            <person name="Ishizawa H."/>
            <person name="Kuroda M."/>
            <person name="Ike M."/>
        </authorList>
    </citation>
    <scope>NUCLEOTIDE SEQUENCE [LARGE SCALE GENOMIC DNA]</scope>
    <source>
        <strain evidence="2 3">H3</strain>
    </source>
</reference>
<evidence type="ECO:0000313" key="3">
    <source>
        <dbReference type="Proteomes" id="UP000198290"/>
    </source>
</evidence>
<sequence>MPLTESPSLPSYAQPAQHNPTLGDNLSLQARTLLGQFGQLAKEGIQARGIRIPPAICLALNARGQLELRGQHPQAKQIHLWLSNSHALQGLFNETQILFELLHACSTNARRRDDDCFCIGITSAGPVAYFESQLPTLGGAVTH</sequence>
<accession>A0A3G9GG96</accession>
<dbReference type="KEGG" id="amah:DLM_3296"/>
<reference evidence="3" key="3">
    <citation type="journal article" date="2017" name="Plant Physiol. Biochem.">
        <title>Differential oxidative and antioxidative response of duckweed Lemna minor toward plant growth promoting/inhibiting bacteria.</title>
        <authorList>
            <person name="Ishizawa H."/>
            <person name="Kuroda M."/>
            <person name="Morikawa M."/>
            <person name="Ike M."/>
        </authorList>
    </citation>
    <scope>NUCLEOTIDE SEQUENCE [LARGE SCALE GENOMIC DNA]</scope>
    <source>
        <strain evidence="3">H3</strain>
    </source>
</reference>
<dbReference type="AlphaFoldDB" id="A0A3G9GG96"/>
<name>A0A3G9GG96_9NEIS</name>
<feature type="region of interest" description="Disordered" evidence="1">
    <location>
        <begin position="1"/>
        <end position="21"/>
    </location>
</feature>
<dbReference type="Proteomes" id="UP000198290">
    <property type="component" value="Chromosome"/>
</dbReference>